<comment type="caution">
    <text evidence="4">The sequence shown here is derived from an EMBL/GenBank/DDBJ whole genome shotgun (WGS) entry which is preliminary data.</text>
</comment>
<reference evidence="4 5" key="1">
    <citation type="submission" date="2019-07" db="EMBL/GenBank/DDBJ databases">
        <title>Whole genome shotgun sequence of Marinococcus halophilus NBRC 102359.</title>
        <authorList>
            <person name="Hosoyama A."/>
            <person name="Uohara A."/>
            <person name="Ohji S."/>
            <person name="Ichikawa N."/>
        </authorList>
    </citation>
    <scope>NUCLEOTIDE SEQUENCE [LARGE SCALE GENOMIC DNA]</scope>
    <source>
        <strain evidence="4 5">NBRC 102359</strain>
    </source>
</reference>
<dbReference type="GO" id="GO:0016757">
    <property type="term" value="F:glycosyltransferase activity"/>
    <property type="evidence" value="ECO:0007669"/>
    <property type="project" value="InterPro"/>
</dbReference>
<feature type="domain" description="Glycosyl transferase family 1" evidence="2">
    <location>
        <begin position="169"/>
        <end position="313"/>
    </location>
</feature>
<name>A0A510Y3E7_MARHA</name>
<organism evidence="4 5">
    <name type="scientific">Marinococcus halophilus</name>
    <dbReference type="NCBI Taxonomy" id="1371"/>
    <lineage>
        <taxon>Bacteria</taxon>
        <taxon>Bacillati</taxon>
        <taxon>Bacillota</taxon>
        <taxon>Bacilli</taxon>
        <taxon>Bacillales</taxon>
        <taxon>Bacillaceae</taxon>
        <taxon>Marinococcus</taxon>
    </lineage>
</organism>
<evidence type="ECO:0000259" key="2">
    <source>
        <dbReference type="Pfam" id="PF00534"/>
    </source>
</evidence>
<dbReference type="Proteomes" id="UP000321051">
    <property type="component" value="Unassembled WGS sequence"/>
</dbReference>
<keyword evidence="5" id="KW-1185">Reference proteome</keyword>
<dbReference type="CDD" id="cd03801">
    <property type="entry name" value="GT4_PimA-like"/>
    <property type="match status" value="1"/>
</dbReference>
<evidence type="ECO:0000313" key="4">
    <source>
        <dbReference type="EMBL" id="GEK57713.1"/>
    </source>
</evidence>
<sequence>MRPKAALVGQFPPPVHGLSKALFKIADAKELQADYEMETINLTDNKRIVSTIRKLVTSNCDFFYFTIAHSKGGNARDLLLLAIMLGKRRPVIIHYHGGYFKQLLSKMNPLQRKLNEQLLPKAACVVVLSESLKALFQPVVPDEKLVICENFVEKEALLTEEELETKIQRMDGKHVLFLSNFIASKGYLDVLKAASLSKGHPEMTFHFAGAFFDPKEEKRFKAMVDEHGLTNVVFHGVVGGEAKKELLRTCNVFILPTYYPNEGQPISVIEAMANGLTVVTTKHAGIPDIVKEENGYFVPKQAPHAIARQLQDISVRGLQKTARVNRTYALRSFKETDYTERIDKIFQRAVPAETPPEAAESSAKEKLG</sequence>
<dbReference type="SUPFAM" id="SSF53756">
    <property type="entry name" value="UDP-Glycosyltransferase/glycogen phosphorylase"/>
    <property type="match status" value="1"/>
</dbReference>
<evidence type="ECO:0000313" key="5">
    <source>
        <dbReference type="Proteomes" id="UP000321051"/>
    </source>
</evidence>
<dbReference type="Pfam" id="PF13439">
    <property type="entry name" value="Glyco_transf_4"/>
    <property type="match status" value="1"/>
</dbReference>
<keyword evidence="4" id="KW-0808">Transferase</keyword>
<dbReference type="PANTHER" id="PTHR12526">
    <property type="entry name" value="GLYCOSYLTRANSFERASE"/>
    <property type="match status" value="1"/>
</dbReference>
<dbReference type="AlphaFoldDB" id="A0A510Y3E7"/>
<evidence type="ECO:0000259" key="3">
    <source>
        <dbReference type="Pfam" id="PF13439"/>
    </source>
</evidence>
<dbReference type="Gene3D" id="3.40.50.2000">
    <property type="entry name" value="Glycogen Phosphorylase B"/>
    <property type="match status" value="2"/>
</dbReference>
<dbReference type="InterPro" id="IPR028098">
    <property type="entry name" value="Glyco_trans_4-like_N"/>
</dbReference>
<accession>A0A510Y3E7</accession>
<dbReference type="EMBL" id="BJUN01000002">
    <property type="protein sequence ID" value="GEK57713.1"/>
    <property type="molecule type" value="Genomic_DNA"/>
</dbReference>
<dbReference type="Pfam" id="PF00534">
    <property type="entry name" value="Glycos_transf_1"/>
    <property type="match status" value="1"/>
</dbReference>
<dbReference type="InterPro" id="IPR001296">
    <property type="entry name" value="Glyco_trans_1"/>
</dbReference>
<feature type="domain" description="Glycosyltransferase subfamily 4-like N-terminal" evidence="3">
    <location>
        <begin position="65"/>
        <end position="153"/>
    </location>
</feature>
<dbReference type="OrthoDB" id="179766at2"/>
<gene>
    <name evidence="4" type="ORF">MHA01_06180</name>
</gene>
<dbReference type="RefSeq" id="WP_094907625.1">
    <property type="nucleotide sequence ID" value="NZ_BJUN01000002.1"/>
</dbReference>
<protein>
    <submittedName>
        <fullName evidence="4">Glycosyl transferase</fullName>
    </submittedName>
</protein>
<evidence type="ECO:0000256" key="1">
    <source>
        <dbReference type="SAM" id="MobiDB-lite"/>
    </source>
</evidence>
<feature type="region of interest" description="Disordered" evidence="1">
    <location>
        <begin position="349"/>
        <end position="368"/>
    </location>
</feature>
<proteinExistence type="predicted"/>
<feature type="compositionally biased region" description="Low complexity" evidence="1">
    <location>
        <begin position="351"/>
        <end position="361"/>
    </location>
</feature>